<proteinExistence type="predicted"/>
<dbReference type="RefSeq" id="WP_273674620.1">
    <property type="nucleotide sequence ID" value="NZ_JAQQXR010000016.1"/>
</dbReference>
<dbReference type="Proteomes" id="UP001221208">
    <property type="component" value="Unassembled WGS sequence"/>
</dbReference>
<reference evidence="1 2" key="1">
    <citation type="submission" date="2022-10" db="EMBL/GenBank/DDBJ databases">
        <title>Janthinobacterium sp. hw3 Genome sequencing.</title>
        <authorList>
            <person name="Park S."/>
        </authorList>
    </citation>
    <scope>NUCLEOTIDE SEQUENCE [LARGE SCALE GENOMIC DNA]</scope>
    <source>
        <strain evidence="2">hw3</strain>
    </source>
</reference>
<sequence length="220" mass="24664">MIQTIKEHGYKVRIITREIQHVAKLRGLVDYVSISLDADVLGGIARYRHEWAGFDIEYSLVLPPLPTADIVTLKPQYSALQRQLGQRLVLRENLNSIHSLDFSNLIFGHSGIVFVAKKLCLASRYLKAIVAGDWVEAERKFQPSFSYQPFVRIVAATNSLPYTRTKASLSLRSVIAPPILHALVAWRVSSPACRALHRVARWAAVWNVASDTSHEDANPP</sequence>
<evidence type="ECO:0000313" key="2">
    <source>
        <dbReference type="Proteomes" id="UP001221208"/>
    </source>
</evidence>
<evidence type="ECO:0000313" key="1">
    <source>
        <dbReference type="EMBL" id="MDC8760685.1"/>
    </source>
</evidence>
<comment type="caution">
    <text evidence="1">The sequence shown here is derived from an EMBL/GenBank/DDBJ whole genome shotgun (WGS) entry which is preliminary data.</text>
</comment>
<dbReference type="EMBL" id="JAQQXR010000016">
    <property type="protein sequence ID" value="MDC8760685.1"/>
    <property type="molecule type" value="Genomic_DNA"/>
</dbReference>
<protein>
    <submittedName>
        <fullName evidence="1">Uncharacterized protein</fullName>
    </submittedName>
</protein>
<organism evidence="1 2">
    <name type="scientific">Janthinobacterium fluminis</name>
    <dbReference type="NCBI Taxonomy" id="2987524"/>
    <lineage>
        <taxon>Bacteria</taxon>
        <taxon>Pseudomonadati</taxon>
        <taxon>Pseudomonadota</taxon>
        <taxon>Betaproteobacteria</taxon>
        <taxon>Burkholderiales</taxon>
        <taxon>Oxalobacteraceae</taxon>
        <taxon>Janthinobacterium</taxon>
    </lineage>
</organism>
<name>A0ABT5K6Q4_9BURK</name>
<accession>A0ABT5K6Q4</accession>
<keyword evidence="2" id="KW-1185">Reference proteome</keyword>
<gene>
    <name evidence="1" type="ORF">OIK44_24160</name>
</gene>